<comment type="subcellular location">
    <subcellularLocation>
        <location evidence="1 15">Cytoplasm</location>
    </subcellularLocation>
</comment>
<dbReference type="HAMAP" id="MF_00283">
    <property type="entry name" value="Phe_tRNA_synth_beta1"/>
    <property type="match status" value="1"/>
</dbReference>
<evidence type="ECO:0000256" key="4">
    <source>
        <dbReference type="ARBA" id="ARBA00022490"/>
    </source>
</evidence>
<dbReference type="SUPFAM" id="SSF54991">
    <property type="entry name" value="Anticodon-binding domain of PheRS"/>
    <property type="match status" value="1"/>
</dbReference>
<keyword evidence="13 15" id="KW-0030">Aminoacyl-tRNA synthetase</keyword>
<organism evidence="20 21">
    <name type="scientific">Siphonobacter curvatus</name>
    <dbReference type="NCBI Taxonomy" id="2094562"/>
    <lineage>
        <taxon>Bacteria</taxon>
        <taxon>Pseudomonadati</taxon>
        <taxon>Bacteroidota</taxon>
        <taxon>Cytophagia</taxon>
        <taxon>Cytophagales</taxon>
        <taxon>Cytophagaceae</taxon>
        <taxon>Siphonobacter</taxon>
    </lineage>
</organism>
<dbReference type="PROSITE" id="PS50886">
    <property type="entry name" value="TRBD"/>
    <property type="match status" value="1"/>
</dbReference>
<dbReference type="Gene3D" id="3.30.930.10">
    <property type="entry name" value="Bira Bifunctional Protein, Domain 2"/>
    <property type="match status" value="1"/>
</dbReference>
<feature type="domain" description="FDX-ACB" evidence="18">
    <location>
        <begin position="715"/>
        <end position="808"/>
    </location>
</feature>
<dbReference type="PROSITE" id="PS51447">
    <property type="entry name" value="FDX_ACB"/>
    <property type="match status" value="1"/>
</dbReference>
<dbReference type="InterPro" id="IPR004532">
    <property type="entry name" value="Phe-tRNA-ligase_IIc_bsu_bact"/>
</dbReference>
<dbReference type="InterPro" id="IPR002547">
    <property type="entry name" value="tRNA-bd_dom"/>
</dbReference>
<keyword evidence="12 15" id="KW-0648">Protein biosynthesis</keyword>
<dbReference type="GO" id="GO:0004826">
    <property type="term" value="F:phenylalanine-tRNA ligase activity"/>
    <property type="evidence" value="ECO:0007669"/>
    <property type="project" value="UniProtKB-UniRule"/>
</dbReference>
<dbReference type="RefSeq" id="WP_104709782.1">
    <property type="nucleotide sequence ID" value="NZ_PTRA01000001.1"/>
</dbReference>
<dbReference type="SMART" id="SM00874">
    <property type="entry name" value="B5"/>
    <property type="match status" value="1"/>
</dbReference>
<dbReference type="GO" id="GO:0005524">
    <property type="term" value="F:ATP binding"/>
    <property type="evidence" value="ECO:0007669"/>
    <property type="project" value="UniProtKB-UniRule"/>
</dbReference>
<keyword evidence="21" id="KW-1185">Reference proteome</keyword>
<evidence type="ECO:0000259" key="17">
    <source>
        <dbReference type="PROSITE" id="PS50886"/>
    </source>
</evidence>
<evidence type="ECO:0000256" key="1">
    <source>
        <dbReference type="ARBA" id="ARBA00004496"/>
    </source>
</evidence>
<dbReference type="SMART" id="SM00896">
    <property type="entry name" value="FDX-ACB"/>
    <property type="match status" value="1"/>
</dbReference>
<dbReference type="Gene3D" id="3.50.40.10">
    <property type="entry name" value="Phenylalanyl-trna Synthetase, Chain B, domain 3"/>
    <property type="match status" value="1"/>
</dbReference>
<dbReference type="FunFam" id="3.30.70.380:FF:000001">
    <property type="entry name" value="Phenylalanine--tRNA ligase beta subunit"/>
    <property type="match status" value="1"/>
</dbReference>
<evidence type="ECO:0000256" key="7">
    <source>
        <dbReference type="ARBA" id="ARBA00022723"/>
    </source>
</evidence>
<dbReference type="SUPFAM" id="SSF56037">
    <property type="entry name" value="PheT/TilS domain"/>
    <property type="match status" value="1"/>
</dbReference>
<dbReference type="NCBIfam" id="TIGR00472">
    <property type="entry name" value="pheT_bact"/>
    <property type="match status" value="1"/>
</dbReference>
<evidence type="ECO:0000256" key="2">
    <source>
        <dbReference type="ARBA" id="ARBA00008653"/>
    </source>
</evidence>
<dbReference type="FunFam" id="2.40.50.140:FF:000045">
    <property type="entry name" value="Phenylalanine--tRNA ligase beta subunit"/>
    <property type="match status" value="1"/>
</dbReference>
<dbReference type="FunFam" id="3.50.40.10:FF:000001">
    <property type="entry name" value="Phenylalanine--tRNA ligase beta subunit"/>
    <property type="match status" value="1"/>
</dbReference>
<comment type="cofactor">
    <cofactor evidence="15">
        <name>Mg(2+)</name>
        <dbReference type="ChEBI" id="CHEBI:18420"/>
    </cofactor>
    <text evidence="15">Binds 2 magnesium ions per tetramer.</text>
</comment>
<comment type="similarity">
    <text evidence="2 15">Belongs to the phenylalanyl-tRNA synthetase beta subunit family. Type 1 subfamily.</text>
</comment>
<dbReference type="PROSITE" id="PS51483">
    <property type="entry name" value="B5"/>
    <property type="match status" value="1"/>
</dbReference>
<evidence type="ECO:0000259" key="18">
    <source>
        <dbReference type="PROSITE" id="PS51447"/>
    </source>
</evidence>
<evidence type="ECO:0000256" key="11">
    <source>
        <dbReference type="ARBA" id="ARBA00022884"/>
    </source>
</evidence>
<accession>A0A2S7ILG7</accession>
<dbReference type="EC" id="6.1.1.20" evidence="15"/>
<feature type="binding site" evidence="15">
    <location>
        <position position="470"/>
    </location>
    <ligand>
        <name>Mg(2+)</name>
        <dbReference type="ChEBI" id="CHEBI:18420"/>
        <note>shared with alpha subunit</note>
    </ligand>
</feature>
<dbReference type="SUPFAM" id="SSF46955">
    <property type="entry name" value="Putative DNA-binding domain"/>
    <property type="match status" value="1"/>
</dbReference>
<dbReference type="EMBL" id="PTRA01000001">
    <property type="protein sequence ID" value="PQA58574.1"/>
    <property type="molecule type" value="Genomic_DNA"/>
</dbReference>
<dbReference type="Gene3D" id="2.40.50.140">
    <property type="entry name" value="Nucleic acid-binding proteins"/>
    <property type="match status" value="1"/>
</dbReference>
<dbReference type="AlphaFoldDB" id="A0A2S7ILG7"/>
<dbReference type="Pfam" id="PF03483">
    <property type="entry name" value="B3_4"/>
    <property type="match status" value="1"/>
</dbReference>
<dbReference type="InterPro" id="IPR033714">
    <property type="entry name" value="tRNA_bind_bactPheRS"/>
</dbReference>
<evidence type="ECO:0000256" key="16">
    <source>
        <dbReference type="PROSITE-ProRule" id="PRU00209"/>
    </source>
</evidence>
<feature type="binding site" evidence="15">
    <location>
        <position position="473"/>
    </location>
    <ligand>
        <name>Mg(2+)</name>
        <dbReference type="ChEBI" id="CHEBI:18420"/>
        <note>shared with alpha subunit</note>
    </ligand>
</feature>
<keyword evidence="5 16" id="KW-0820">tRNA-binding</keyword>
<dbReference type="GO" id="GO:0006432">
    <property type="term" value="P:phenylalanyl-tRNA aminoacylation"/>
    <property type="evidence" value="ECO:0007669"/>
    <property type="project" value="UniProtKB-UniRule"/>
</dbReference>
<feature type="binding site" evidence="15">
    <location>
        <position position="474"/>
    </location>
    <ligand>
        <name>Mg(2+)</name>
        <dbReference type="ChEBI" id="CHEBI:18420"/>
        <note>shared with alpha subunit</note>
    </ligand>
</feature>
<dbReference type="GO" id="GO:0000287">
    <property type="term" value="F:magnesium ion binding"/>
    <property type="evidence" value="ECO:0007669"/>
    <property type="project" value="UniProtKB-UniRule"/>
</dbReference>
<dbReference type="OrthoDB" id="9805455at2"/>
<dbReference type="InterPro" id="IPR041616">
    <property type="entry name" value="PheRS_beta_core"/>
</dbReference>
<feature type="domain" description="B5" evidence="19">
    <location>
        <begin position="410"/>
        <end position="486"/>
    </location>
</feature>
<dbReference type="InterPro" id="IPR045864">
    <property type="entry name" value="aa-tRNA-synth_II/BPL/LPL"/>
</dbReference>
<evidence type="ECO:0000256" key="15">
    <source>
        <dbReference type="HAMAP-Rule" id="MF_00283"/>
    </source>
</evidence>
<feature type="domain" description="TRNA-binding" evidence="17">
    <location>
        <begin position="42"/>
        <end position="156"/>
    </location>
</feature>
<dbReference type="InterPro" id="IPR005121">
    <property type="entry name" value="Fdx_antiC-bd"/>
</dbReference>
<evidence type="ECO:0000256" key="8">
    <source>
        <dbReference type="ARBA" id="ARBA00022741"/>
    </source>
</evidence>
<reference evidence="21" key="1">
    <citation type="submission" date="2018-02" db="EMBL/GenBank/DDBJ databases">
        <title>Genome sequencing of Solimonas sp. HR-BB.</title>
        <authorList>
            <person name="Lee Y."/>
            <person name="Jeon C.O."/>
        </authorList>
    </citation>
    <scope>NUCLEOTIDE SEQUENCE [LARGE SCALE GENOMIC DNA]</scope>
    <source>
        <strain evidence="21">HR-U</strain>
    </source>
</reference>
<keyword evidence="4 15" id="KW-0963">Cytoplasm</keyword>
<dbReference type="GO" id="GO:0009328">
    <property type="term" value="C:phenylalanine-tRNA ligase complex"/>
    <property type="evidence" value="ECO:0007669"/>
    <property type="project" value="TreeGrafter"/>
</dbReference>
<dbReference type="InterPro" id="IPR005146">
    <property type="entry name" value="B3/B4_tRNA-bd"/>
</dbReference>
<evidence type="ECO:0000313" key="20">
    <source>
        <dbReference type="EMBL" id="PQA58574.1"/>
    </source>
</evidence>
<evidence type="ECO:0000256" key="14">
    <source>
        <dbReference type="ARBA" id="ARBA00049255"/>
    </source>
</evidence>
<dbReference type="SUPFAM" id="SSF50249">
    <property type="entry name" value="Nucleic acid-binding proteins"/>
    <property type="match status" value="1"/>
</dbReference>
<dbReference type="Pfam" id="PF01588">
    <property type="entry name" value="tRNA_bind"/>
    <property type="match status" value="1"/>
</dbReference>
<gene>
    <name evidence="15" type="primary">pheT</name>
    <name evidence="20" type="ORF">C5O19_02590</name>
</gene>
<keyword evidence="10 15" id="KW-0460">Magnesium</keyword>
<evidence type="ECO:0000256" key="10">
    <source>
        <dbReference type="ARBA" id="ARBA00022842"/>
    </source>
</evidence>
<dbReference type="PANTHER" id="PTHR10947">
    <property type="entry name" value="PHENYLALANYL-TRNA SYNTHETASE BETA CHAIN AND LEUCINE-RICH REPEAT-CONTAINING PROTEIN 47"/>
    <property type="match status" value="1"/>
</dbReference>
<dbReference type="InterPro" id="IPR005147">
    <property type="entry name" value="tRNA_synthase_B5-dom"/>
</dbReference>
<dbReference type="InterPro" id="IPR020825">
    <property type="entry name" value="Phe-tRNA_synthase-like_B3/B4"/>
</dbReference>
<dbReference type="CDD" id="cd00769">
    <property type="entry name" value="PheRS_beta_core"/>
    <property type="match status" value="1"/>
</dbReference>
<dbReference type="Gene3D" id="3.30.56.10">
    <property type="match status" value="2"/>
</dbReference>
<dbReference type="SMART" id="SM00873">
    <property type="entry name" value="B3_4"/>
    <property type="match status" value="1"/>
</dbReference>
<evidence type="ECO:0000313" key="21">
    <source>
        <dbReference type="Proteomes" id="UP000239590"/>
    </source>
</evidence>
<comment type="catalytic activity">
    <reaction evidence="14 15">
        <text>tRNA(Phe) + L-phenylalanine + ATP = L-phenylalanyl-tRNA(Phe) + AMP + diphosphate + H(+)</text>
        <dbReference type="Rhea" id="RHEA:19413"/>
        <dbReference type="Rhea" id="RHEA-COMP:9668"/>
        <dbReference type="Rhea" id="RHEA-COMP:9699"/>
        <dbReference type="ChEBI" id="CHEBI:15378"/>
        <dbReference type="ChEBI" id="CHEBI:30616"/>
        <dbReference type="ChEBI" id="CHEBI:33019"/>
        <dbReference type="ChEBI" id="CHEBI:58095"/>
        <dbReference type="ChEBI" id="CHEBI:78442"/>
        <dbReference type="ChEBI" id="CHEBI:78531"/>
        <dbReference type="ChEBI" id="CHEBI:456215"/>
        <dbReference type="EC" id="6.1.1.20"/>
    </reaction>
</comment>
<keyword evidence="6 15" id="KW-0436">Ligase</keyword>
<keyword evidence="11 16" id="KW-0694">RNA-binding</keyword>
<proteinExistence type="inferred from homology"/>
<sequence>MNISLNWLKQYISLTESPEELDQLLTGCGLEVEEIERIDSVPGGLQGVVIGEVLTCEPFTVKEKQLHLTTVDIGTGEPTTIVCGAANVAAGQRVVVATVGATIYPTNGEPFTIGKRKVYGHPSEGMICAEDELGLGTSHAGIMVLTTDLPNGTPAATYFKLEPDYRIVIGLTPNRADAASHIGVARDLKALLHRDIKLPFADNFYAANNQHPIDVVVENTEACPRFCGVTIDGVKVAESPDWLKQSLLAIGLRPINNIVDVTNFICHELGQPMHAYDWHELAGQKIVVKTMPEGTKFVTLDGIERTLSSEDLMICDAEKPVGIAGVFGGQESGIKETTTRVFLEVAYFSPDWVRRSSMRHGLKTDASFRFERGTDPNFKLYTLKRAALLMQELAGGKITSEITDTHPAQFKPAQVLMSYRNIDRLIGQKIPHEQIHQILTDLDIKVWNGTEEGFTASIPAYRVDVTREADVIEEILRIYGLNNIGLSAHLRTDYLAKFPEPSKDRERVPFKISQLLAGAGFQEIFTNSLTKPAYAASIKDSLPGEDVEILNKLSEDLGVMRQSMLFSGLEALAHNVNRRQRDLKFFEFGKTYHKMQPHQYVEKPHLALYLTGNIVSESWQQKSRPVAFHDLASTVNRIFKKMGVKGLTTQEVEAGNVWAYGLQYLKGKQVLATIGLVRSDLTKLTDLKQAVFFADLDWAALLDHYTTEVTFQEISKFPEVRRDLSLVLDKTVSFKEIQEVAFKYEKNLLQSLNVFDIYEGPNLGEGKKSYSVSFTLLDASQTLTDSQIDKTMNRLMLGFEKELEAVIRK</sequence>
<protein>
    <recommendedName>
        <fullName evidence="15">Phenylalanine--tRNA ligase beta subunit</fullName>
        <ecNumber evidence="15">6.1.1.20</ecNumber>
    </recommendedName>
    <alternativeName>
        <fullName evidence="15">Phenylalanyl-tRNA synthetase beta subunit</fullName>
        <shortName evidence="15">PheRS</shortName>
    </alternativeName>
</protein>
<dbReference type="GO" id="GO:0000049">
    <property type="term" value="F:tRNA binding"/>
    <property type="evidence" value="ECO:0007669"/>
    <property type="project" value="UniProtKB-UniRule"/>
</dbReference>
<dbReference type="Pfam" id="PF17759">
    <property type="entry name" value="tRNA_synthFbeta"/>
    <property type="match status" value="1"/>
</dbReference>
<evidence type="ECO:0000256" key="5">
    <source>
        <dbReference type="ARBA" id="ARBA00022555"/>
    </source>
</evidence>
<name>A0A2S7ILG7_9BACT</name>
<dbReference type="SUPFAM" id="SSF55681">
    <property type="entry name" value="Class II aaRS and biotin synthetases"/>
    <property type="match status" value="1"/>
</dbReference>
<dbReference type="InterPro" id="IPR045060">
    <property type="entry name" value="Phe-tRNA-ligase_IIc_bsu"/>
</dbReference>
<keyword evidence="9 15" id="KW-0067">ATP-binding</keyword>
<dbReference type="InterPro" id="IPR012340">
    <property type="entry name" value="NA-bd_OB-fold"/>
</dbReference>
<evidence type="ECO:0000259" key="19">
    <source>
        <dbReference type="PROSITE" id="PS51483"/>
    </source>
</evidence>
<comment type="caution">
    <text evidence="20">The sequence shown here is derived from an EMBL/GenBank/DDBJ whole genome shotgun (WGS) entry which is preliminary data.</text>
</comment>
<dbReference type="Proteomes" id="UP000239590">
    <property type="component" value="Unassembled WGS sequence"/>
</dbReference>
<evidence type="ECO:0000256" key="9">
    <source>
        <dbReference type="ARBA" id="ARBA00022840"/>
    </source>
</evidence>
<dbReference type="Gene3D" id="3.30.70.380">
    <property type="entry name" value="Ferrodoxin-fold anticodon-binding domain"/>
    <property type="match status" value="1"/>
</dbReference>
<keyword evidence="8 15" id="KW-0547">Nucleotide-binding</keyword>
<dbReference type="CDD" id="cd02796">
    <property type="entry name" value="tRNA_bind_bactPheRS"/>
    <property type="match status" value="1"/>
</dbReference>
<dbReference type="Pfam" id="PF03147">
    <property type="entry name" value="FDX-ACB"/>
    <property type="match status" value="1"/>
</dbReference>
<evidence type="ECO:0000256" key="6">
    <source>
        <dbReference type="ARBA" id="ARBA00022598"/>
    </source>
</evidence>
<dbReference type="InterPro" id="IPR009061">
    <property type="entry name" value="DNA-bd_dom_put_sf"/>
</dbReference>
<evidence type="ECO:0000256" key="3">
    <source>
        <dbReference type="ARBA" id="ARBA00011209"/>
    </source>
</evidence>
<keyword evidence="7 15" id="KW-0479">Metal-binding</keyword>
<feature type="binding site" evidence="15">
    <location>
        <position position="464"/>
    </location>
    <ligand>
        <name>Mg(2+)</name>
        <dbReference type="ChEBI" id="CHEBI:18420"/>
        <note>shared with alpha subunit</note>
    </ligand>
</feature>
<evidence type="ECO:0000256" key="13">
    <source>
        <dbReference type="ARBA" id="ARBA00023146"/>
    </source>
</evidence>
<dbReference type="PANTHER" id="PTHR10947:SF0">
    <property type="entry name" value="PHENYLALANINE--TRNA LIGASE BETA SUBUNIT"/>
    <property type="match status" value="1"/>
</dbReference>
<dbReference type="InterPro" id="IPR036690">
    <property type="entry name" value="Fdx_antiC-bd_sf"/>
</dbReference>
<dbReference type="Pfam" id="PF03484">
    <property type="entry name" value="B5"/>
    <property type="match status" value="1"/>
</dbReference>
<evidence type="ECO:0000256" key="12">
    <source>
        <dbReference type="ARBA" id="ARBA00022917"/>
    </source>
</evidence>
<comment type="subunit">
    <text evidence="3 15">Tetramer of two alpha and two beta subunits.</text>
</comment>